<keyword evidence="8" id="KW-0732">Signal</keyword>
<dbReference type="FunFam" id="3.40.50.150:FF:000010">
    <property type="entry name" value="Protein-L-isoaspartate O-methyltransferase"/>
    <property type="match status" value="1"/>
</dbReference>
<dbReference type="PROSITE" id="PS01279">
    <property type="entry name" value="PCMT"/>
    <property type="match status" value="1"/>
</dbReference>
<evidence type="ECO:0000313" key="9">
    <source>
        <dbReference type="EMBL" id="VUX56255.1"/>
    </source>
</evidence>
<evidence type="ECO:0000256" key="3">
    <source>
        <dbReference type="ARBA" id="ARBA00022490"/>
    </source>
</evidence>
<feature type="signal peptide" evidence="8">
    <location>
        <begin position="1"/>
        <end position="17"/>
    </location>
</feature>
<evidence type="ECO:0000256" key="5">
    <source>
        <dbReference type="ARBA" id="ARBA00022679"/>
    </source>
</evidence>
<organism evidence="9">
    <name type="scientific">uncultured Woeseiaceae bacterium</name>
    <dbReference type="NCBI Taxonomy" id="1983305"/>
    <lineage>
        <taxon>Bacteria</taxon>
        <taxon>Pseudomonadati</taxon>
        <taxon>Pseudomonadota</taxon>
        <taxon>Gammaproteobacteria</taxon>
        <taxon>Woeseiales</taxon>
        <taxon>Woeseiaceae</taxon>
        <taxon>environmental samples</taxon>
    </lineage>
</organism>
<accession>A0A7D9H7K8</accession>
<keyword evidence="6 7" id="KW-0949">S-adenosyl-L-methionine</keyword>
<comment type="similarity">
    <text evidence="2 7">Belongs to the methyltransferase superfamily. L-isoaspartyl/D-aspartyl protein methyltransferase family.</text>
</comment>
<dbReference type="InterPro" id="IPR029063">
    <property type="entry name" value="SAM-dependent_MTases_sf"/>
</dbReference>
<dbReference type="PANTHER" id="PTHR11579">
    <property type="entry name" value="PROTEIN-L-ISOASPARTATE O-METHYLTRANSFERASE"/>
    <property type="match status" value="1"/>
</dbReference>
<gene>
    <name evidence="7 9" type="primary">pcm</name>
    <name evidence="9" type="ORF">JTBM06_V1_470004</name>
</gene>
<evidence type="ECO:0000256" key="8">
    <source>
        <dbReference type="SAM" id="SignalP"/>
    </source>
</evidence>
<dbReference type="AlphaFoldDB" id="A0A7D9H7K8"/>
<dbReference type="GO" id="GO:0030091">
    <property type="term" value="P:protein repair"/>
    <property type="evidence" value="ECO:0007669"/>
    <property type="project" value="UniProtKB-UniRule"/>
</dbReference>
<feature type="chain" id="PRO_5027842381" description="Protein-L-isoaspartate O-methyltransferase" evidence="8">
    <location>
        <begin position="18"/>
        <end position="238"/>
    </location>
</feature>
<dbReference type="EC" id="2.1.1.77" evidence="7"/>
<comment type="catalytic activity">
    <reaction evidence="7">
        <text>[protein]-L-isoaspartate + S-adenosyl-L-methionine = [protein]-L-isoaspartate alpha-methyl ester + S-adenosyl-L-homocysteine</text>
        <dbReference type="Rhea" id="RHEA:12705"/>
        <dbReference type="Rhea" id="RHEA-COMP:12143"/>
        <dbReference type="Rhea" id="RHEA-COMP:12144"/>
        <dbReference type="ChEBI" id="CHEBI:57856"/>
        <dbReference type="ChEBI" id="CHEBI:59789"/>
        <dbReference type="ChEBI" id="CHEBI:90596"/>
        <dbReference type="ChEBI" id="CHEBI:90598"/>
        <dbReference type="EC" id="2.1.1.77"/>
    </reaction>
</comment>
<dbReference type="GO" id="GO:0032259">
    <property type="term" value="P:methylation"/>
    <property type="evidence" value="ECO:0007669"/>
    <property type="project" value="UniProtKB-KW"/>
</dbReference>
<evidence type="ECO:0000256" key="4">
    <source>
        <dbReference type="ARBA" id="ARBA00022603"/>
    </source>
</evidence>
<comment type="function">
    <text evidence="7">Catalyzes the methyl esterification of L-isoaspartyl residues in peptides and proteins that result from spontaneous decomposition of normal L-aspartyl and L-asparaginyl residues. It plays a role in the repair and/or degradation of damaged proteins.</text>
</comment>
<dbReference type="EMBL" id="LR633967">
    <property type="protein sequence ID" value="VUX56255.1"/>
    <property type="molecule type" value="Genomic_DNA"/>
</dbReference>
<keyword evidence="4 7" id="KW-0489">Methyltransferase</keyword>
<dbReference type="InterPro" id="IPR000682">
    <property type="entry name" value="PCMT"/>
</dbReference>
<dbReference type="PANTHER" id="PTHR11579:SF0">
    <property type="entry name" value="PROTEIN-L-ISOASPARTATE(D-ASPARTATE) O-METHYLTRANSFERASE"/>
    <property type="match status" value="1"/>
</dbReference>
<dbReference type="NCBIfam" id="TIGR00080">
    <property type="entry name" value="pimt"/>
    <property type="match status" value="1"/>
</dbReference>
<dbReference type="SUPFAM" id="SSF53335">
    <property type="entry name" value="S-adenosyl-L-methionine-dependent methyltransferases"/>
    <property type="match status" value="1"/>
</dbReference>
<comment type="subcellular location">
    <subcellularLocation>
        <location evidence="1 7">Cytoplasm</location>
    </subcellularLocation>
</comment>
<proteinExistence type="inferred from homology"/>
<dbReference type="GO" id="GO:0005737">
    <property type="term" value="C:cytoplasm"/>
    <property type="evidence" value="ECO:0007669"/>
    <property type="project" value="UniProtKB-SubCell"/>
</dbReference>
<evidence type="ECO:0000256" key="7">
    <source>
        <dbReference type="HAMAP-Rule" id="MF_00090"/>
    </source>
</evidence>
<protein>
    <recommendedName>
        <fullName evidence="7">Protein-L-isoaspartate O-methyltransferase</fullName>
        <ecNumber evidence="7">2.1.1.77</ecNumber>
    </recommendedName>
    <alternativeName>
        <fullName evidence="7">L-isoaspartyl protein carboxyl methyltransferase</fullName>
    </alternativeName>
    <alternativeName>
        <fullName evidence="7">Protein L-isoaspartyl methyltransferase</fullName>
    </alternativeName>
    <alternativeName>
        <fullName evidence="7">Protein-beta-aspartate methyltransferase</fullName>
        <shortName evidence="7">PIMT</shortName>
    </alternativeName>
</protein>
<name>A0A7D9H7K8_9GAMM</name>
<keyword evidence="3 7" id="KW-0963">Cytoplasm</keyword>
<dbReference type="GO" id="GO:0004719">
    <property type="term" value="F:protein-L-isoaspartate (D-aspartate) O-methyltransferase activity"/>
    <property type="evidence" value="ECO:0007669"/>
    <property type="project" value="UniProtKB-UniRule"/>
</dbReference>
<evidence type="ECO:0000256" key="2">
    <source>
        <dbReference type="ARBA" id="ARBA00005369"/>
    </source>
</evidence>
<sequence length="238" mass="25970">MRFPVFAVLLLAFAGHADDADYALARADMVDVVEFYATLARDTGEAPLDEDVMASLGTVERHEFVPARQQPFAYENRPLPIGHGQTISQPYIVALMTDLIKLDVDDVVLEVGTGSGYQAAILAKLVKHVYSIEIIEALADESTARLKRLGYDNVTTTLADGYYGWEAHAPFDAIIVTAAASHVPPPLVQQLAPGGRMIIPIGGRFMTQQLLLLEKTDNDEVITRQVAAVRFVPLTGKH</sequence>
<feature type="active site" evidence="7">
    <location>
        <position position="88"/>
    </location>
</feature>
<dbReference type="CDD" id="cd02440">
    <property type="entry name" value="AdoMet_MTases"/>
    <property type="match status" value="1"/>
</dbReference>
<keyword evidence="5 7" id="KW-0808">Transferase</keyword>
<reference evidence="9" key="1">
    <citation type="submission" date="2019-07" db="EMBL/GenBank/DDBJ databases">
        <authorList>
            <person name="Weber M."/>
            <person name="Kostadinov I."/>
            <person name="Kostadinov D I."/>
        </authorList>
    </citation>
    <scope>NUCLEOTIDE SEQUENCE</scope>
    <source>
        <strain evidence="9">Gfbio:sag-sample-m06:053724c1-46a9-4a36-b237-ea2bf867836b</strain>
    </source>
</reference>
<evidence type="ECO:0000256" key="6">
    <source>
        <dbReference type="ARBA" id="ARBA00022691"/>
    </source>
</evidence>
<evidence type="ECO:0000256" key="1">
    <source>
        <dbReference type="ARBA" id="ARBA00004496"/>
    </source>
</evidence>
<dbReference type="Pfam" id="PF01135">
    <property type="entry name" value="PCMT"/>
    <property type="match status" value="1"/>
</dbReference>
<dbReference type="HAMAP" id="MF_00090">
    <property type="entry name" value="PIMT"/>
    <property type="match status" value="1"/>
</dbReference>
<dbReference type="Gene3D" id="3.40.50.150">
    <property type="entry name" value="Vaccinia Virus protein VP39"/>
    <property type="match status" value="1"/>
</dbReference>
<dbReference type="NCBIfam" id="NF001453">
    <property type="entry name" value="PRK00312.1"/>
    <property type="match status" value="1"/>
</dbReference>